<dbReference type="Pfam" id="PF01694">
    <property type="entry name" value="Rhomboid"/>
    <property type="match status" value="1"/>
</dbReference>
<dbReference type="RefSeq" id="WP_274261835.1">
    <property type="nucleotide sequence ID" value="NZ_CP117884.1"/>
</dbReference>
<dbReference type="Proteomes" id="UP001220377">
    <property type="component" value="Chromosome"/>
</dbReference>
<protein>
    <submittedName>
        <fullName evidence="9">Rhomboid family intramembrane serine protease</fullName>
    </submittedName>
</protein>
<evidence type="ECO:0000256" key="6">
    <source>
        <dbReference type="ARBA" id="ARBA00023136"/>
    </source>
</evidence>
<dbReference type="PANTHER" id="PTHR43731">
    <property type="entry name" value="RHOMBOID PROTEASE"/>
    <property type="match status" value="1"/>
</dbReference>
<feature type="transmembrane region" description="Helical" evidence="7">
    <location>
        <begin position="170"/>
        <end position="189"/>
    </location>
</feature>
<evidence type="ECO:0000256" key="7">
    <source>
        <dbReference type="SAM" id="Phobius"/>
    </source>
</evidence>
<dbReference type="GO" id="GO:0008233">
    <property type="term" value="F:peptidase activity"/>
    <property type="evidence" value="ECO:0007669"/>
    <property type="project" value="UniProtKB-KW"/>
</dbReference>
<keyword evidence="9" id="KW-0645">Protease</keyword>
<reference evidence="9 10" key="1">
    <citation type="submission" date="2023-02" db="EMBL/GenBank/DDBJ databases">
        <title>Genome sequence of Lacticaseibacillus sp. KACC 23028.</title>
        <authorList>
            <person name="Kim S."/>
            <person name="Heo J."/>
            <person name="Kwon S.-W."/>
        </authorList>
    </citation>
    <scope>NUCLEOTIDE SEQUENCE [LARGE SCALE GENOMIC DNA]</scope>
    <source>
        <strain evidence="9 10">KACC 23028</strain>
    </source>
</reference>
<feature type="domain" description="Peptidase S54 rhomboid" evidence="8">
    <location>
        <begin position="51"/>
        <end position="187"/>
    </location>
</feature>
<dbReference type="EMBL" id="CP117884">
    <property type="protein sequence ID" value="WDF83585.1"/>
    <property type="molecule type" value="Genomic_DNA"/>
</dbReference>
<feature type="transmembrane region" description="Helical" evidence="7">
    <location>
        <begin position="146"/>
        <end position="164"/>
    </location>
</feature>
<name>A0ABY7WWS2_9LACO</name>
<evidence type="ECO:0000256" key="2">
    <source>
        <dbReference type="ARBA" id="ARBA00009045"/>
    </source>
</evidence>
<dbReference type="SUPFAM" id="SSF144091">
    <property type="entry name" value="Rhomboid-like"/>
    <property type="match status" value="1"/>
</dbReference>
<accession>A0ABY7WWS2</accession>
<comment type="subcellular location">
    <subcellularLocation>
        <location evidence="1">Membrane</location>
        <topology evidence="1">Multi-pass membrane protein</topology>
    </subcellularLocation>
</comment>
<evidence type="ECO:0000256" key="5">
    <source>
        <dbReference type="ARBA" id="ARBA00022989"/>
    </source>
</evidence>
<comment type="similarity">
    <text evidence="2">Belongs to the peptidase S54 family.</text>
</comment>
<evidence type="ECO:0000259" key="8">
    <source>
        <dbReference type="Pfam" id="PF01694"/>
    </source>
</evidence>
<evidence type="ECO:0000256" key="1">
    <source>
        <dbReference type="ARBA" id="ARBA00004141"/>
    </source>
</evidence>
<feature type="transmembrane region" description="Helical" evidence="7">
    <location>
        <begin position="116"/>
        <end position="134"/>
    </location>
</feature>
<dbReference type="PANTHER" id="PTHR43731:SF14">
    <property type="entry name" value="PRESENILIN-ASSOCIATED RHOMBOID-LIKE PROTEIN, MITOCHONDRIAL"/>
    <property type="match status" value="1"/>
</dbReference>
<evidence type="ECO:0000313" key="10">
    <source>
        <dbReference type="Proteomes" id="UP001220377"/>
    </source>
</evidence>
<keyword evidence="3 7" id="KW-0812">Transmembrane</keyword>
<dbReference type="InterPro" id="IPR022764">
    <property type="entry name" value="Peptidase_S54_rhomboid_dom"/>
</dbReference>
<evidence type="ECO:0000313" key="9">
    <source>
        <dbReference type="EMBL" id="WDF83585.1"/>
    </source>
</evidence>
<sequence length="223" mass="24001">MRNLRDQPIVTYALLVICVLVFLGEQLAGGSQTSAVLVGFGARFAPLVYDGEWWRLFTAMFLHIGWMHLLMNMFTLYILGRLSEGIFGHWRFLVIYLISGLGGNFAGLLFDNQNVLAAGASTALFGLLGAFLMIGDSFRDNPAIKAMTRQFLVLIGINLLFDITQSGIDIAGHLGGLIAGFLIAGVVGAPRVGQISRTRRILMGVVLVAAPLLLAVTVGGGFE</sequence>
<keyword evidence="5 7" id="KW-1133">Transmembrane helix</keyword>
<evidence type="ECO:0000256" key="3">
    <source>
        <dbReference type="ARBA" id="ARBA00022692"/>
    </source>
</evidence>
<organism evidence="9 10">
    <name type="scientific">Lacticaseibacillus pabuli</name>
    <dbReference type="NCBI Taxonomy" id="3025672"/>
    <lineage>
        <taxon>Bacteria</taxon>
        <taxon>Bacillati</taxon>
        <taxon>Bacillota</taxon>
        <taxon>Bacilli</taxon>
        <taxon>Lactobacillales</taxon>
        <taxon>Lactobacillaceae</taxon>
        <taxon>Lacticaseibacillus</taxon>
    </lineage>
</organism>
<feature type="transmembrane region" description="Helical" evidence="7">
    <location>
        <begin position="201"/>
        <end position="222"/>
    </location>
</feature>
<dbReference type="InterPro" id="IPR035952">
    <property type="entry name" value="Rhomboid-like_sf"/>
</dbReference>
<dbReference type="GO" id="GO:0006508">
    <property type="term" value="P:proteolysis"/>
    <property type="evidence" value="ECO:0007669"/>
    <property type="project" value="UniProtKB-KW"/>
</dbReference>
<dbReference type="InterPro" id="IPR050925">
    <property type="entry name" value="Rhomboid_protease_S54"/>
</dbReference>
<keyword evidence="10" id="KW-1185">Reference proteome</keyword>
<evidence type="ECO:0000256" key="4">
    <source>
        <dbReference type="ARBA" id="ARBA00022801"/>
    </source>
</evidence>
<proteinExistence type="inferred from homology"/>
<feature type="transmembrane region" description="Helical" evidence="7">
    <location>
        <begin position="57"/>
        <end position="80"/>
    </location>
</feature>
<dbReference type="Gene3D" id="1.20.1540.10">
    <property type="entry name" value="Rhomboid-like"/>
    <property type="match status" value="1"/>
</dbReference>
<feature type="transmembrane region" description="Helical" evidence="7">
    <location>
        <begin position="92"/>
        <end position="110"/>
    </location>
</feature>
<keyword evidence="6 7" id="KW-0472">Membrane</keyword>
<keyword evidence="4" id="KW-0378">Hydrolase</keyword>
<gene>
    <name evidence="9" type="ORF">PQ472_04945</name>
</gene>